<dbReference type="STRING" id="416943.SAMN05445871_3989"/>
<name>A0A1H7L708_9BURK</name>
<dbReference type="Proteomes" id="UP000199120">
    <property type="component" value="Unassembled WGS sequence"/>
</dbReference>
<feature type="transmembrane region" description="Helical" evidence="1">
    <location>
        <begin position="5"/>
        <end position="20"/>
    </location>
</feature>
<evidence type="ECO:0000313" key="3">
    <source>
        <dbReference type="Proteomes" id="UP000199120"/>
    </source>
</evidence>
<dbReference type="RefSeq" id="WP_090548019.1">
    <property type="nucleotide sequence ID" value="NZ_FNSR01000002.1"/>
</dbReference>
<sequence>MSYLISLGVGFGIGLIYWLVRVQSPAPPLIALAGLLGIVLGEHAIPVARDYLHPAQNVAGRAASDAEAAAPASDAHGSSK</sequence>
<reference evidence="3" key="1">
    <citation type="submission" date="2016-10" db="EMBL/GenBank/DDBJ databases">
        <authorList>
            <person name="Varghese N."/>
            <person name="Submissions S."/>
        </authorList>
    </citation>
    <scope>NUCLEOTIDE SEQUENCE [LARGE SCALE GENOMIC DNA]</scope>
    <source>
        <strain evidence="3">LMG 26416</strain>
    </source>
</reference>
<keyword evidence="3" id="KW-1185">Reference proteome</keyword>
<dbReference type="Pfam" id="PF07235">
    <property type="entry name" value="DUF1427"/>
    <property type="match status" value="1"/>
</dbReference>
<feature type="transmembrane region" description="Helical" evidence="1">
    <location>
        <begin position="26"/>
        <end position="45"/>
    </location>
</feature>
<gene>
    <name evidence="2" type="ORF">SAMN05192542_104188</name>
</gene>
<keyword evidence="1" id="KW-0472">Membrane</keyword>
<keyword evidence="1" id="KW-0812">Transmembrane</keyword>
<dbReference type="AlphaFoldDB" id="A0A1H7L708"/>
<keyword evidence="1" id="KW-1133">Transmembrane helix</keyword>
<proteinExistence type="predicted"/>
<dbReference type="EMBL" id="FOAJ01000004">
    <property type="protein sequence ID" value="SEK94057.1"/>
    <property type="molecule type" value="Genomic_DNA"/>
</dbReference>
<protein>
    <submittedName>
        <fullName evidence="2">XapX domain-containing protein</fullName>
    </submittedName>
</protein>
<dbReference type="InterPro" id="IPR009872">
    <property type="entry name" value="DUF1427"/>
</dbReference>
<evidence type="ECO:0000313" key="2">
    <source>
        <dbReference type="EMBL" id="SEK94057.1"/>
    </source>
</evidence>
<evidence type="ECO:0000256" key="1">
    <source>
        <dbReference type="SAM" id="Phobius"/>
    </source>
</evidence>
<accession>A0A1H7L708</accession>
<dbReference type="InterPro" id="IPR020017">
    <property type="entry name" value="XapX_domain"/>
</dbReference>
<dbReference type="NCBIfam" id="TIGR03510">
    <property type="entry name" value="XapX"/>
    <property type="match status" value="1"/>
</dbReference>
<organism evidence="2 3">
    <name type="scientific">Paraburkholderia caballeronis</name>
    <dbReference type="NCBI Taxonomy" id="416943"/>
    <lineage>
        <taxon>Bacteria</taxon>
        <taxon>Pseudomonadati</taxon>
        <taxon>Pseudomonadota</taxon>
        <taxon>Betaproteobacteria</taxon>
        <taxon>Burkholderiales</taxon>
        <taxon>Burkholderiaceae</taxon>
        <taxon>Paraburkholderia</taxon>
    </lineage>
</organism>